<dbReference type="InterPro" id="IPR013319">
    <property type="entry name" value="GH11/12"/>
</dbReference>
<dbReference type="GO" id="GO:0000272">
    <property type="term" value="P:polysaccharide catabolic process"/>
    <property type="evidence" value="ECO:0007669"/>
    <property type="project" value="UniProtKB-KW"/>
</dbReference>
<evidence type="ECO:0000313" key="5">
    <source>
        <dbReference type="Proteomes" id="UP000310158"/>
    </source>
</evidence>
<dbReference type="OrthoDB" id="95118at2759"/>
<evidence type="ECO:0000313" key="4">
    <source>
        <dbReference type="EMBL" id="THH10027.1"/>
    </source>
</evidence>
<sequence length="248" mass="25908">MLLALLSATFPLLALASPVEHFRRQSDTSFHCGTWDSVTAGSYSLLLDQWGASGASSGQSCAAVTSLSGLTIAWTNNWTWTGGTGVKSYTNMQLNQGINQKLSAISSMPSNWSWRQSTSGSIVADVAYDFFTSTSSGGSAANEIMIWLANINAGPISASYGSNGSPTPIASSISIAGHSWNLYQGSNGANNVFSFLPSSTSSQVTSFSGDIFDFFQYLISNQGLSSSQYLTTAQAGSEATSGTATLTT</sequence>
<comment type="caution">
    <text evidence="4">The sequence shown here is derived from an EMBL/GenBank/DDBJ whole genome shotgun (WGS) entry which is preliminary data.</text>
</comment>
<evidence type="ECO:0000256" key="1">
    <source>
        <dbReference type="ARBA" id="ARBA00005519"/>
    </source>
</evidence>
<reference evidence="4 5" key="1">
    <citation type="submission" date="2019-02" db="EMBL/GenBank/DDBJ databases">
        <title>Genome sequencing of the rare red list fungi Bondarzewia mesenterica.</title>
        <authorList>
            <person name="Buettner E."/>
            <person name="Kellner H."/>
        </authorList>
    </citation>
    <scope>NUCLEOTIDE SEQUENCE [LARGE SCALE GENOMIC DNA]</scope>
    <source>
        <strain evidence="4 5">DSM 108281</strain>
    </source>
</reference>
<dbReference type="Proteomes" id="UP000310158">
    <property type="component" value="Unassembled WGS sequence"/>
</dbReference>
<dbReference type="Pfam" id="PF01670">
    <property type="entry name" value="Glyco_hydro_12"/>
    <property type="match status" value="1"/>
</dbReference>
<dbReference type="GO" id="GO:0008810">
    <property type="term" value="F:cellulase activity"/>
    <property type="evidence" value="ECO:0007669"/>
    <property type="project" value="InterPro"/>
</dbReference>
<keyword evidence="2" id="KW-0326">Glycosidase</keyword>
<comment type="similarity">
    <text evidence="1 2">Belongs to the glycosyl hydrolase 12 (cellulase H) family.</text>
</comment>
<organism evidence="4 5">
    <name type="scientific">Bondarzewia mesenterica</name>
    <dbReference type="NCBI Taxonomy" id="1095465"/>
    <lineage>
        <taxon>Eukaryota</taxon>
        <taxon>Fungi</taxon>
        <taxon>Dikarya</taxon>
        <taxon>Basidiomycota</taxon>
        <taxon>Agaricomycotina</taxon>
        <taxon>Agaricomycetes</taxon>
        <taxon>Russulales</taxon>
        <taxon>Bondarzewiaceae</taxon>
        <taxon>Bondarzewia</taxon>
    </lineage>
</organism>
<keyword evidence="5" id="KW-1185">Reference proteome</keyword>
<dbReference type="InterPro" id="IPR013320">
    <property type="entry name" value="ConA-like_dom_sf"/>
</dbReference>
<keyword evidence="2" id="KW-0378">Hydrolase</keyword>
<evidence type="ECO:0000256" key="2">
    <source>
        <dbReference type="RuleBase" id="RU361163"/>
    </source>
</evidence>
<proteinExistence type="inferred from homology"/>
<dbReference type="SUPFAM" id="SSF49899">
    <property type="entry name" value="Concanavalin A-like lectins/glucanases"/>
    <property type="match status" value="1"/>
</dbReference>
<keyword evidence="3" id="KW-0732">Signal</keyword>
<evidence type="ECO:0008006" key="6">
    <source>
        <dbReference type="Google" id="ProtNLM"/>
    </source>
</evidence>
<name>A0A4S4LEE6_9AGAM</name>
<dbReference type="PANTHER" id="PTHR34002:SF9">
    <property type="entry name" value="XYLOGLUCAN-SPECIFIC ENDO-BETA-1,4-GLUCANASE A"/>
    <property type="match status" value="1"/>
</dbReference>
<dbReference type="Gene3D" id="2.60.120.180">
    <property type="match status" value="1"/>
</dbReference>
<dbReference type="EMBL" id="SGPL01000595">
    <property type="protein sequence ID" value="THH10027.1"/>
    <property type="molecule type" value="Genomic_DNA"/>
</dbReference>
<gene>
    <name evidence="4" type="ORF">EW146_g8495</name>
</gene>
<feature type="signal peptide" evidence="3">
    <location>
        <begin position="1"/>
        <end position="16"/>
    </location>
</feature>
<keyword evidence="2" id="KW-0119">Carbohydrate metabolism</keyword>
<dbReference type="AlphaFoldDB" id="A0A4S4LEE6"/>
<feature type="chain" id="PRO_5020197018" description="Glycoside hydrolase family 12 protein" evidence="3">
    <location>
        <begin position="17"/>
        <end position="248"/>
    </location>
</feature>
<dbReference type="PANTHER" id="PTHR34002">
    <property type="entry name" value="BLR1656 PROTEIN"/>
    <property type="match status" value="1"/>
</dbReference>
<protein>
    <recommendedName>
        <fullName evidence="6">Glycoside hydrolase family 12 protein</fullName>
    </recommendedName>
</protein>
<evidence type="ECO:0000256" key="3">
    <source>
        <dbReference type="SAM" id="SignalP"/>
    </source>
</evidence>
<keyword evidence="2" id="KW-0624">Polysaccharide degradation</keyword>
<dbReference type="InterPro" id="IPR002594">
    <property type="entry name" value="GH12"/>
</dbReference>
<accession>A0A4S4LEE6</accession>